<organism evidence="3 4">
    <name type="scientific">Dactylosporangium siamense</name>
    <dbReference type="NCBI Taxonomy" id="685454"/>
    <lineage>
        <taxon>Bacteria</taxon>
        <taxon>Bacillati</taxon>
        <taxon>Actinomycetota</taxon>
        <taxon>Actinomycetes</taxon>
        <taxon>Micromonosporales</taxon>
        <taxon>Micromonosporaceae</taxon>
        <taxon>Dactylosporangium</taxon>
    </lineage>
</organism>
<reference evidence="3" key="1">
    <citation type="submission" date="2021-01" db="EMBL/GenBank/DDBJ databases">
        <title>Whole genome shotgun sequence of Dactylosporangium siamense NBRC 106093.</title>
        <authorList>
            <person name="Komaki H."/>
            <person name="Tamura T."/>
        </authorList>
    </citation>
    <scope>NUCLEOTIDE SEQUENCE</scope>
    <source>
        <strain evidence="3">NBRC 106093</strain>
    </source>
</reference>
<dbReference type="Proteomes" id="UP000660611">
    <property type="component" value="Unassembled WGS sequence"/>
</dbReference>
<keyword evidence="2" id="KW-0472">Membrane</keyword>
<dbReference type="EMBL" id="BONQ01000096">
    <property type="protein sequence ID" value="GIG48173.1"/>
    <property type="molecule type" value="Genomic_DNA"/>
</dbReference>
<name>A0A919PTG7_9ACTN</name>
<sequence length="328" mass="32942">MEPGHPPRQDPPTEPGHDQVNGSPPRPGSRRGWMSDSPLDGGSGWPTSAYAIVPRQATPQPQQAPQNPPAQNPVADAAQYTTQPIRHETFDDADAVPAVAPHRRRRIAALVIGLIVLLVAVVGGVLATRGSGGGADQPDGERRAVTGPAVAGTTAAATSGTTATAGASGGPSLDPSGSPVPGLSGTPDPSAVVTSPVPAGTVTDVLRAGTVRLAVLAGQPDEAFDFDGGVKQAAGADIAAGALGLTAVGGAAFAPVLSAPTLAACSAVPAAQWTDKVLLAALLPTAKVCLRTGEQRFGWFSPRSGDAVVSGQIYTTYLDFTVWKKAGD</sequence>
<keyword evidence="2" id="KW-1133">Transmembrane helix</keyword>
<keyword evidence="4" id="KW-1185">Reference proteome</keyword>
<feature type="compositionally biased region" description="Low complexity" evidence="1">
    <location>
        <begin position="145"/>
        <end position="187"/>
    </location>
</feature>
<proteinExistence type="predicted"/>
<comment type="caution">
    <text evidence="3">The sequence shown here is derived from an EMBL/GenBank/DDBJ whole genome shotgun (WGS) entry which is preliminary data.</text>
</comment>
<feature type="region of interest" description="Disordered" evidence="1">
    <location>
        <begin position="130"/>
        <end position="191"/>
    </location>
</feature>
<evidence type="ECO:0000256" key="2">
    <source>
        <dbReference type="SAM" id="Phobius"/>
    </source>
</evidence>
<accession>A0A919PTG7</accession>
<evidence type="ECO:0000256" key="1">
    <source>
        <dbReference type="SAM" id="MobiDB-lite"/>
    </source>
</evidence>
<evidence type="ECO:0000313" key="3">
    <source>
        <dbReference type="EMBL" id="GIG48173.1"/>
    </source>
</evidence>
<gene>
    <name evidence="3" type="ORF">Dsi01nite_062140</name>
</gene>
<feature type="transmembrane region" description="Helical" evidence="2">
    <location>
        <begin position="107"/>
        <end position="127"/>
    </location>
</feature>
<dbReference type="AlphaFoldDB" id="A0A919PTG7"/>
<protein>
    <submittedName>
        <fullName evidence="3">Uncharacterized protein</fullName>
    </submittedName>
</protein>
<keyword evidence="2" id="KW-0812">Transmembrane</keyword>
<feature type="region of interest" description="Disordered" evidence="1">
    <location>
        <begin position="1"/>
        <end position="74"/>
    </location>
</feature>
<dbReference type="RefSeq" id="WP_203849886.1">
    <property type="nucleotide sequence ID" value="NZ_BAAAVW010000022.1"/>
</dbReference>
<evidence type="ECO:0000313" key="4">
    <source>
        <dbReference type="Proteomes" id="UP000660611"/>
    </source>
</evidence>
<feature type="compositionally biased region" description="Low complexity" evidence="1">
    <location>
        <begin position="54"/>
        <end position="65"/>
    </location>
</feature>